<accession>A0AAP4BSH9</accession>
<dbReference type="EMBL" id="JASNVH010000001">
    <property type="protein sequence ID" value="MDK4306006.1"/>
    <property type="molecule type" value="Genomic_DNA"/>
</dbReference>
<evidence type="ECO:0000313" key="2">
    <source>
        <dbReference type="EMBL" id="MDK4289684.1"/>
    </source>
</evidence>
<organism evidence="3 4">
    <name type="scientific">Corynebacterium pseudodiphtheriticum</name>
    <dbReference type="NCBI Taxonomy" id="37637"/>
    <lineage>
        <taxon>Bacteria</taxon>
        <taxon>Bacillati</taxon>
        <taxon>Actinomycetota</taxon>
        <taxon>Actinomycetes</taxon>
        <taxon>Mycobacteriales</taxon>
        <taxon>Corynebacteriaceae</taxon>
        <taxon>Corynebacterium</taxon>
    </lineage>
</organism>
<protein>
    <submittedName>
        <fullName evidence="3">DUF2516 family protein</fullName>
    </submittedName>
</protein>
<name>A0AAP4BSH9_9CORY</name>
<sequence length="129" mass="14209">MIVDVLSQANFAAEQTQHLAQLPPSGPSLEPWQSNLLYGLFWLQQGLYSLVAIAGLAGAISAAMTRDDAFDADSRQSKMVWVAMLAASAFIVPMPIPILPWVGMVVIGIYWFDVRPSLKALINGEYRWD</sequence>
<dbReference type="EMBL" id="JASNUQ010000003">
    <property type="protein sequence ID" value="MDK4289684.1"/>
    <property type="molecule type" value="Genomic_DNA"/>
</dbReference>
<dbReference type="InterPro" id="IPR019662">
    <property type="entry name" value="DUF2516"/>
</dbReference>
<keyword evidence="1" id="KW-1133">Transmembrane helix</keyword>
<dbReference type="AlphaFoldDB" id="A0AAP4BSH9"/>
<reference evidence="3 5" key="1">
    <citation type="submission" date="2023-05" db="EMBL/GenBank/DDBJ databases">
        <title>Metabolic capabilities are highly conserved among human nasal-associated Corynebacterium species in pangenomic analyses.</title>
        <authorList>
            <person name="Tran T.H."/>
            <person name="Roberts A.Q."/>
            <person name="Escapa I.F."/>
            <person name="Gao W."/>
            <person name="Conlan S."/>
            <person name="Kong H."/>
            <person name="Segre J.A."/>
            <person name="Kelly M.S."/>
            <person name="Lemon K.P."/>
        </authorList>
    </citation>
    <scope>NUCLEOTIDE SEQUENCE</scope>
    <source>
        <strain evidence="3">KPL2773</strain>
        <strain evidence="2 5">KPL3772</strain>
    </source>
</reference>
<keyword evidence="1" id="KW-0812">Transmembrane</keyword>
<dbReference type="GeneID" id="42780892"/>
<dbReference type="Proteomes" id="UP001224412">
    <property type="component" value="Unassembled WGS sequence"/>
</dbReference>
<proteinExistence type="predicted"/>
<evidence type="ECO:0000313" key="4">
    <source>
        <dbReference type="Proteomes" id="UP001224412"/>
    </source>
</evidence>
<dbReference type="Pfam" id="PF10724">
    <property type="entry name" value="DUF2516"/>
    <property type="match status" value="1"/>
</dbReference>
<dbReference type="Proteomes" id="UP001239759">
    <property type="component" value="Unassembled WGS sequence"/>
</dbReference>
<gene>
    <name evidence="2" type="ORF">QPX23_02905</name>
    <name evidence="3" type="ORF">QPX42_00295</name>
</gene>
<dbReference type="RefSeq" id="WP_023018872.1">
    <property type="nucleotide sequence ID" value="NZ_CP051667.1"/>
</dbReference>
<feature type="transmembrane region" description="Helical" evidence="1">
    <location>
        <begin position="36"/>
        <end position="60"/>
    </location>
</feature>
<evidence type="ECO:0000313" key="5">
    <source>
        <dbReference type="Proteomes" id="UP001239759"/>
    </source>
</evidence>
<keyword evidence="5" id="KW-1185">Reference proteome</keyword>
<keyword evidence="1" id="KW-0472">Membrane</keyword>
<evidence type="ECO:0000256" key="1">
    <source>
        <dbReference type="SAM" id="Phobius"/>
    </source>
</evidence>
<evidence type="ECO:0000313" key="3">
    <source>
        <dbReference type="EMBL" id="MDK4306006.1"/>
    </source>
</evidence>
<comment type="caution">
    <text evidence="3">The sequence shown here is derived from an EMBL/GenBank/DDBJ whole genome shotgun (WGS) entry which is preliminary data.</text>
</comment>
<feature type="transmembrane region" description="Helical" evidence="1">
    <location>
        <begin position="81"/>
        <end position="112"/>
    </location>
</feature>